<dbReference type="AlphaFoldDB" id="A0A4R6WQC6"/>
<protein>
    <submittedName>
        <fullName evidence="3">Uncharacterized protein</fullName>
    </submittedName>
</protein>
<feature type="chain" id="PRO_5020944624" evidence="2">
    <location>
        <begin position="27"/>
        <end position="86"/>
    </location>
</feature>
<proteinExistence type="predicted"/>
<sequence>MFRLMSIATLVMILVCFFVGASIALADPVKTPANDNAGNAPAAVDVYDFSDYFREYMQQPGTRPANPVDAQEVEEPQQSFFDTLAC</sequence>
<organism evidence="3 4">
    <name type="scientific">Dongia mobilis</name>
    <dbReference type="NCBI Taxonomy" id="578943"/>
    <lineage>
        <taxon>Bacteria</taxon>
        <taxon>Pseudomonadati</taxon>
        <taxon>Pseudomonadota</taxon>
        <taxon>Alphaproteobacteria</taxon>
        <taxon>Rhodospirillales</taxon>
        <taxon>Dongiaceae</taxon>
        <taxon>Dongia</taxon>
    </lineage>
</organism>
<keyword evidence="2" id="KW-0732">Signal</keyword>
<evidence type="ECO:0000256" key="2">
    <source>
        <dbReference type="SAM" id="SignalP"/>
    </source>
</evidence>
<comment type="caution">
    <text evidence="3">The sequence shown here is derived from an EMBL/GenBank/DDBJ whole genome shotgun (WGS) entry which is preliminary data.</text>
</comment>
<evidence type="ECO:0000313" key="3">
    <source>
        <dbReference type="EMBL" id="TDQ80838.1"/>
    </source>
</evidence>
<accession>A0A4R6WQC6</accession>
<name>A0A4R6WQC6_9PROT</name>
<evidence type="ECO:0000313" key="4">
    <source>
        <dbReference type="Proteomes" id="UP000295783"/>
    </source>
</evidence>
<feature type="signal peptide" evidence="2">
    <location>
        <begin position="1"/>
        <end position="26"/>
    </location>
</feature>
<dbReference type="RefSeq" id="WP_133614181.1">
    <property type="nucleotide sequence ID" value="NZ_SNYW01000010.1"/>
</dbReference>
<reference evidence="3 4" key="1">
    <citation type="submission" date="2019-03" db="EMBL/GenBank/DDBJ databases">
        <title>Genomic Encyclopedia of Type Strains, Phase III (KMG-III): the genomes of soil and plant-associated and newly described type strains.</title>
        <authorList>
            <person name="Whitman W."/>
        </authorList>
    </citation>
    <scope>NUCLEOTIDE SEQUENCE [LARGE SCALE GENOMIC DNA]</scope>
    <source>
        <strain evidence="3 4">CGMCC 1.7660</strain>
    </source>
</reference>
<feature type="compositionally biased region" description="Polar residues" evidence="1">
    <location>
        <begin position="76"/>
        <end position="86"/>
    </location>
</feature>
<feature type="region of interest" description="Disordered" evidence="1">
    <location>
        <begin position="59"/>
        <end position="86"/>
    </location>
</feature>
<dbReference type="Proteomes" id="UP000295783">
    <property type="component" value="Unassembled WGS sequence"/>
</dbReference>
<gene>
    <name evidence="3" type="ORF">A8950_2706</name>
</gene>
<evidence type="ECO:0000256" key="1">
    <source>
        <dbReference type="SAM" id="MobiDB-lite"/>
    </source>
</evidence>
<keyword evidence="4" id="KW-1185">Reference proteome</keyword>
<dbReference type="EMBL" id="SNYW01000010">
    <property type="protein sequence ID" value="TDQ80838.1"/>
    <property type="molecule type" value="Genomic_DNA"/>
</dbReference>